<keyword evidence="3" id="KW-0378">Hydrolase</keyword>
<dbReference type="NCBIfam" id="NF006718">
    <property type="entry name" value="PRK09256.1"/>
    <property type="match status" value="1"/>
</dbReference>
<dbReference type="RefSeq" id="WP_338737056.1">
    <property type="nucleotide sequence ID" value="NZ_CP146612.1"/>
</dbReference>
<protein>
    <submittedName>
        <fullName evidence="3">Alternative ribosome rescue aminoacyl-tRNA hydrolase ArfB</fullName>
        <ecNumber evidence="3">3.1.1.29</ecNumber>
    </submittedName>
</protein>
<name>A0ABZ2J1X6_9CHLR</name>
<dbReference type="Proteomes" id="UP001375370">
    <property type="component" value="Chromosome"/>
</dbReference>
<dbReference type="PANTHER" id="PTHR47814:SF1">
    <property type="entry name" value="PEPTIDYL-TRNA HYDROLASE ARFB"/>
    <property type="match status" value="1"/>
</dbReference>
<dbReference type="Gene3D" id="3.30.160.20">
    <property type="match status" value="1"/>
</dbReference>
<dbReference type="EC" id="3.1.1.29" evidence="3"/>
<reference evidence="3 4" key="1">
    <citation type="submission" date="2024-03" db="EMBL/GenBank/DDBJ databases">
        <title>A Dehalogenimonas Isolated from Estuarine Sediments Dihaloeliminates Chlorinated Alkanes.</title>
        <authorList>
            <person name="Yang Y."/>
            <person name="Wang H."/>
        </authorList>
    </citation>
    <scope>NUCLEOTIDE SEQUENCE [LARGE SCALE GENOMIC DNA]</scope>
    <source>
        <strain evidence="3 4">W</strain>
    </source>
</reference>
<organism evidence="3 4">
    <name type="scientific">Candidatus Dehalogenimonas loeffleri</name>
    <dbReference type="NCBI Taxonomy" id="3127115"/>
    <lineage>
        <taxon>Bacteria</taxon>
        <taxon>Bacillati</taxon>
        <taxon>Chloroflexota</taxon>
        <taxon>Dehalococcoidia</taxon>
        <taxon>Dehalococcoidales</taxon>
        <taxon>Dehalococcoidaceae</taxon>
        <taxon>Dehalogenimonas</taxon>
    </lineage>
</organism>
<sequence length="141" mass="15741">MIPITSAIAIAETEITESFVRASGPGGQNVNKLATAVQLRFDLVNSPSLPDDIKARLRDLAGSRVTEDGVLIIDSRRFRTQKRNREDAMERLVAIIRQAAQPPPIRYKTRPTLASKLRRLDSKRRGADIKRGRGRVDPGRE</sequence>
<dbReference type="PROSITE" id="PS00745">
    <property type="entry name" value="RF_PROK_I"/>
    <property type="match status" value="1"/>
</dbReference>
<evidence type="ECO:0000259" key="2">
    <source>
        <dbReference type="PROSITE" id="PS00745"/>
    </source>
</evidence>
<dbReference type="SUPFAM" id="SSF110916">
    <property type="entry name" value="Peptidyl-tRNA hydrolase domain-like"/>
    <property type="match status" value="1"/>
</dbReference>
<feature type="region of interest" description="Disordered" evidence="1">
    <location>
        <begin position="112"/>
        <end position="141"/>
    </location>
</feature>
<feature type="domain" description="Prokaryotic-type class I peptide chain release factors" evidence="2">
    <location>
        <begin position="21"/>
        <end position="37"/>
    </location>
</feature>
<accession>A0ABZ2J1X6</accession>
<dbReference type="InterPro" id="IPR000352">
    <property type="entry name" value="Pep_chain_release_fac_I"/>
</dbReference>
<dbReference type="Pfam" id="PF00472">
    <property type="entry name" value="RF-1"/>
    <property type="match status" value="1"/>
</dbReference>
<proteinExistence type="predicted"/>
<evidence type="ECO:0000256" key="1">
    <source>
        <dbReference type="SAM" id="MobiDB-lite"/>
    </source>
</evidence>
<evidence type="ECO:0000313" key="3">
    <source>
        <dbReference type="EMBL" id="WWX24927.1"/>
    </source>
</evidence>
<dbReference type="PANTHER" id="PTHR47814">
    <property type="entry name" value="PEPTIDYL-TRNA HYDROLASE ARFB"/>
    <property type="match status" value="1"/>
</dbReference>
<gene>
    <name evidence="3" type="primary">arfB</name>
    <name evidence="3" type="ORF">V8247_06615</name>
</gene>
<keyword evidence="4" id="KW-1185">Reference proteome</keyword>
<feature type="compositionally biased region" description="Basic and acidic residues" evidence="1">
    <location>
        <begin position="118"/>
        <end position="141"/>
    </location>
</feature>
<evidence type="ECO:0000313" key="4">
    <source>
        <dbReference type="Proteomes" id="UP001375370"/>
    </source>
</evidence>
<dbReference type="GO" id="GO:0004045">
    <property type="term" value="F:peptidyl-tRNA hydrolase activity"/>
    <property type="evidence" value="ECO:0007669"/>
    <property type="project" value="UniProtKB-EC"/>
</dbReference>
<dbReference type="EMBL" id="CP146612">
    <property type="protein sequence ID" value="WWX24927.1"/>
    <property type="molecule type" value="Genomic_DNA"/>
</dbReference>